<dbReference type="EMBL" id="BTSY01000002">
    <property type="protein sequence ID" value="GMT13884.1"/>
    <property type="molecule type" value="Genomic_DNA"/>
</dbReference>
<proteinExistence type="predicted"/>
<feature type="chain" id="PRO_5043708609" evidence="1">
    <location>
        <begin position="21"/>
        <end position="79"/>
    </location>
</feature>
<feature type="non-terminal residue" evidence="2">
    <location>
        <position position="1"/>
    </location>
</feature>
<dbReference type="Proteomes" id="UP001432322">
    <property type="component" value="Unassembled WGS sequence"/>
</dbReference>
<feature type="signal peptide" evidence="1">
    <location>
        <begin position="1"/>
        <end position="20"/>
    </location>
</feature>
<evidence type="ECO:0000256" key="1">
    <source>
        <dbReference type="SAM" id="SignalP"/>
    </source>
</evidence>
<reference evidence="2" key="1">
    <citation type="submission" date="2023-10" db="EMBL/GenBank/DDBJ databases">
        <title>Genome assembly of Pristionchus species.</title>
        <authorList>
            <person name="Yoshida K."/>
            <person name="Sommer R.J."/>
        </authorList>
    </citation>
    <scope>NUCLEOTIDE SEQUENCE</scope>
    <source>
        <strain evidence="2">RS5133</strain>
    </source>
</reference>
<sequence length="79" mass="9022">VMSSSLRVTLLLVVLMAVLASTLVYNGEELIDDMMPMDKRNFQYIWRNLPIGPSSVRQINDKRSDSLSRDRASAFYRLG</sequence>
<protein>
    <submittedName>
        <fullName evidence="2">Uncharacterized protein</fullName>
    </submittedName>
</protein>
<accession>A0AAV5V7K1</accession>
<evidence type="ECO:0000313" key="2">
    <source>
        <dbReference type="EMBL" id="GMT13884.1"/>
    </source>
</evidence>
<dbReference type="AlphaFoldDB" id="A0AAV5V7K1"/>
<keyword evidence="1" id="KW-0732">Signal</keyword>
<evidence type="ECO:0000313" key="3">
    <source>
        <dbReference type="Proteomes" id="UP001432322"/>
    </source>
</evidence>
<gene>
    <name evidence="2" type="ORF">PFISCL1PPCAC_5181</name>
</gene>
<name>A0AAV5V7K1_9BILA</name>
<organism evidence="2 3">
    <name type="scientific">Pristionchus fissidentatus</name>
    <dbReference type="NCBI Taxonomy" id="1538716"/>
    <lineage>
        <taxon>Eukaryota</taxon>
        <taxon>Metazoa</taxon>
        <taxon>Ecdysozoa</taxon>
        <taxon>Nematoda</taxon>
        <taxon>Chromadorea</taxon>
        <taxon>Rhabditida</taxon>
        <taxon>Rhabditina</taxon>
        <taxon>Diplogasteromorpha</taxon>
        <taxon>Diplogasteroidea</taxon>
        <taxon>Neodiplogasteridae</taxon>
        <taxon>Pristionchus</taxon>
    </lineage>
</organism>
<comment type="caution">
    <text evidence="2">The sequence shown here is derived from an EMBL/GenBank/DDBJ whole genome shotgun (WGS) entry which is preliminary data.</text>
</comment>
<keyword evidence="3" id="KW-1185">Reference proteome</keyword>